<proteinExistence type="predicted"/>
<comment type="caution">
    <text evidence="2">The sequence shown here is derived from an EMBL/GenBank/DDBJ whole genome shotgun (WGS) entry which is preliminary data.</text>
</comment>
<evidence type="ECO:0000313" key="2">
    <source>
        <dbReference type="EMBL" id="RGY14096.1"/>
    </source>
</evidence>
<evidence type="ECO:0000313" key="3">
    <source>
        <dbReference type="Proteomes" id="UP000286063"/>
    </source>
</evidence>
<dbReference type="Proteomes" id="UP000286063">
    <property type="component" value="Unassembled WGS sequence"/>
</dbReference>
<dbReference type="AlphaFoldDB" id="A0A413IJV1"/>
<organism evidence="2 3">
    <name type="scientific">Butyricimonas virosa</name>
    <dbReference type="NCBI Taxonomy" id="544645"/>
    <lineage>
        <taxon>Bacteria</taxon>
        <taxon>Pseudomonadati</taxon>
        <taxon>Bacteroidota</taxon>
        <taxon>Bacteroidia</taxon>
        <taxon>Bacteroidales</taxon>
        <taxon>Odoribacteraceae</taxon>
        <taxon>Butyricimonas</taxon>
    </lineage>
</organism>
<name>A0A413IJV1_9BACT</name>
<keyword evidence="1" id="KW-0472">Membrane</keyword>
<accession>A0A413IJV1</accession>
<feature type="transmembrane region" description="Helical" evidence="1">
    <location>
        <begin position="43"/>
        <end position="68"/>
    </location>
</feature>
<reference evidence="2 3" key="1">
    <citation type="submission" date="2018-08" db="EMBL/GenBank/DDBJ databases">
        <title>A genome reference for cultivated species of the human gut microbiota.</title>
        <authorList>
            <person name="Zou Y."/>
            <person name="Xue W."/>
            <person name="Luo G."/>
        </authorList>
    </citation>
    <scope>NUCLEOTIDE SEQUENCE [LARGE SCALE GENOMIC DNA]</scope>
    <source>
        <strain evidence="2 3">OF02-7</strain>
    </source>
</reference>
<evidence type="ECO:0000256" key="1">
    <source>
        <dbReference type="SAM" id="Phobius"/>
    </source>
</evidence>
<sequence>MAGLITVFGVVIFVGTILRWNCVFQMQGIRPLGFLILVKILPGWKGFCTGIILLSIIMVICGLLLAFLM</sequence>
<keyword evidence="1" id="KW-0812">Transmembrane</keyword>
<dbReference type="EMBL" id="QSCR01000032">
    <property type="protein sequence ID" value="RGY14096.1"/>
    <property type="molecule type" value="Genomic_DNA"/>
</dbReference>
<protein>
    <submittedName>
        <fullName evidence="2">Uncharacterized protein</fullName>
    </submittedName>
</protein>
<gene>
    <name evidence="2" type="ORF">DXA50_15205</name>
</gene>
<keyword evidence="1" id="KW-1133">Transmembrane helix</keyword>